<reference evidence="2 3" key="1">
    <citation type="journal article" date="2019" name="Nat. Ecol. Evol.">
        <title>Megaphylogeny resolves global patterns of mushroom evolution.</title>
        <authorList>
            <person name="Varga T."/>
            <person name="Krizsan K."/>
            <person name="Foldi C."/>
            <person name="Dima B."/>
            <person name="Sanchez-Garcia M."/>
            <person name="Sanchez-Ramirez S."/>
            <person name="Szollosi G.J."/>
            <person name="Szarkandi J.G."/>
            <person name="Papp V."/>
            <person name="Albert L."/>
            <person name="Andreopoulos W."/>
            <person name="Angelini C."/>
            <person name="Antonin V."/>
            <person name="Barry K.W."/>
            <person name="Bougher N.L."/>
            <person name="Buchanan P."/>
            <person name="Buyck B."/>
            <person name="Bense V."/>
            <person name="Catcheside P."/>
            <person name="Chovatia M."/>
            <person name="Cooper J."/>
            <person name="Damon W."/>
            <person name="Desjardin D."/>
            <person name="Finy P."/>
            <person name="Geml J."/>
            <person name="Haridas S."/>
            <person name="Hughes K."/>
            <person name="Justo A."/>
            <person name="Karasinski D."/>
            <person name="Kautmanova I."/>
            <person name="Kiss B."/>
            <person name="Kocsube S."/>
            <person name="Kotiranta H."/>
            <person name="LaButti K.M."/>
            <person name="Lechner B.E."/>
            <person name="Liimatainen K."/>
            <person name="Lipzen A."/>
            <person name="Lukacs Z."/>
            <person name="Mihaltcheva S."/>
            <person name="Morgado L.N."/>
            <person name="Niskanen T."/>
            <person name="Noordeloos M.E."/>
            <person name="Ohm R.A."/>
            <person name="Ortiz-Santana B."/>
            <person name="Ovrebo C."/>
            <person name="Racz N."/>
            <person name="Riley R."/>
            <person name="Savchenko A."/>
            <person name="Shiryaev A."/>
            <person name="Soop K."/>
            <person name="Spirin V."/>
            <person name="Szebenyi C."/>
            <person name="Tomsovsky M."/>
            <person name="Tulloss R.E."/>
            <person name="Uehling J."/>
            <person name="Grigoriev I.V."/>
            <person name="Vagvolgyi C."/>
            <person name="Papp T."/>
            <person name="Martin F.M."/>
            <person name="Miettinen O."/>
            <person name="Hibbett D.S."/>
            <person name="Nagy L.G."/>
        </authorList>
    </citation>
    <scope>NUCLEOTIDE SEQUENCE [LARGE SCALE GENOMIC DNA]</scope>
    <source>
        <strain evidence="2 3">CBS 962.96</strain>
    </source>
</reference>
<dbReference type="EMBL" id="ML179491">
    <property type="protein sequence ID" value="THU86584.1"/>
    <property type="molecule type" value="Genomic_DNA"/>
</dbReference>
<protein>
    <submittedName>
        <fullName evidence="2">Uncharacterized protein</fullName>
    </submittedName>
</protein>
<dbReference type="OrthoDB" id="2664977at2759"/>
<feature type="region of interest" description="Disordered" evidence="1">
    <location>
        <begin position="521"/>
        <end position="567"/>
    </location>
</feature>
<evidence type="ECO:0000313" key="3">
    <source>
        <dbReference type="Proteomes" id="UP000297245"/>
    </source>
</evidence>
<keyword evidence="3" id="KW-1185">Reference proteome</keyword>
<sequence length="567" mass="62392">MPLLRWEITTTKASPLSRERAKLNKCGQRITYQRKTNNPRPYLAMTSAPSATPAPVHTPNEDGAVPEARAIPAGTSIQDTNTAPSTITAPAPQTNTNVCSVTGMEIDPGVETPTRDATTSAEEPRRRKRMRVNNDWDEEDIHRRNTGATAPDINMSDSTHPHASSSTAAANTRTQNTSLPSFMRRSTATPVPDVPREDPVPNTTQTPPETETAVPLHLDNHHPAFNLHNTGLNVVNPDLNAYSPGVVATPPVGGYPNTHGFHMGNVQDGQEPQQVEMWNAVVAEQGGFLLRMFDPLPDPIATQQRMVQALQDALPGHTSPTVAPPERAPNHRGRGPLHFLVTDISPQAANHILQQRVIDTTHGTFIATEYRPNPTSFVTTIQGHTYREDQVLEATQAFRAQLRREPQVAHFLAIHHDAFPPHVSPTMAADIVIDTLWVRPIPMGQLSGTPRIYWNLYLTVPTRHIPYYNEWVTLIRSITFRTALYGAGRAIDSPFHCPRCAGIDHPAGHCPLPLVQGWIGPPANRSRPNSNSMSSLNEQQSQRGRNTSRGRGNQRGRGRGQKRGRGL</sequence>
<feature type="compositionally biased region" description="Basic residues" evidence="1">
    <location>
        <begin position="546"/>
        <end position="567"/>
    </location>
</feature>
<dbReference type="AlphaFoldDB" id="A0A4S8LCJ9"/>
<feature type="compositionally biased region" description="Low complexity" evidence="1">
    <location>
        <begin position="200"/>
        <end position="211"/>
    </location>
</feature>
<accession>A0A4S8LCJ9</accession>
<gene>
    <name evidence="2" type="ORF">K435DRAFT_363145</name>
</gene>
<name>A0A4S8LCJ9_DENBC</name>
<dbReference type="Proteomes" id="UP000297245">
    <property type="component" value="Unassembled WGS sequence"/>
</dbReference>
<evidence type="ECO:0000313" key="2">
    <source>
        <dbReference type="EMBL" id="THU86584.1"/>
    </source>
</evidence>
<proteinExistence type="predicted"/>
<evidence type="ECO:0000256" key="1">
    <source>
        <dbReference type="SAM" id="MobiDB-lite"/>
    </source>
</evidence>
<organism evidence="2 3">
    <name type="scientific">Dendrothele bispora (strain CBS 962.96)</name>
    <dbReference type="NCBI Taxonomy" id="1314807"/>
    <lineage>
        <taxon>Eukaryota</taxon>
        <taxon>Fungi</taxon>
        <taxon>Dikarya</taxon>
        <taxon>Basidiomycota</taxon>
        <taxon>Agaricomycotina</taxon>
        <taxon>Agaricomycetes</taxon>
        <taxon>Agaricomycetidae</taxon>
        <taxon>Agaricales</taxon>
        <taxon>Agaricales incertae sedis</taxon>
        <taxon>Dendrothele</taxon>
    </lineage>
</organism>
<feature type="compositionally biased region" description="Low complexity" evidence="1">
    <location>
        <begin position="163"/>
        <end position="178"/>
    </location>
</feature>
<feature type="compositionally biased region" description="Polar residues" evidence="1">
    <location>
        <begin position="75"/>
        <end position="100"/>
    </location>
</feature>
<feature type="region of interest" description="Disordered" evidence="1">
    <location>
        <begin position="75"/>
        <end position="211"/>
    </location>
</feature>
<feature type="compositionally biased region" description="Low complexity" evidence="1">
    <location>
        <begin position="521"/>
        <end position="545"/>
    </location>
</feature>